<dbReference type="EMBL" id="CP031742">
    <property type="protein sequence ID" value="AXQ55350.1"/>
    <property type="molecule type" value="Genomic_DNA"/>
</dbReference>
<organism evidence="2 4">
    <name type="scientific">Streptomyces koyangensis</name>
    <dbReference type="NCBI Taxonomy" id="188770"/>
    <lineage>
        <taxon>Bacteria</taxon>
        <taxon>Bacillati</taxon>
        <taxon>Actinomycetota</taxon>
        <taxon>Actinomycetes</taxon>
        <taxon>Kitasatosporales</taxon>
        <taxon>Streptomycetaceae</taxon>
        <taxon>Streptomyces</taxon>
        <taxon>Streptomyces aurantiacus group</taxon>
    </lineage>
</organism>
<dbReference type="RefSeq" id="WP_101279751.1">
    <property type="nucleotide sequence ID" value="NZ_CP031742.1"/>
</dbReference>
<dbReference type="GeneID" id="300115021"/>
<sequence length="133" mass="12777">MRNRRTARAATLTVLMSGVALAAAGTAQADPGQAPQPAGQGAAAQDTLQGLPIVGDLAKGLPTQALSGLIPGGLPTDQVLGSLPADAITGQLPAATDAVTGSGSRALPADTAGNSLPTDGLPLKNLLGGLPVG</sequence>
<evidence type="ECO:0000313" key="2">
    <source>
        <dbReference type="EMBL" id="AXQ55350.1"/>
    </source>
</evidence>
<name>A0A385DBI5_9ACTN</name>
<reference evidence="2 4" key="1">
    <citation type="submission" date="2018-08" db="EMBL/GenBank/DDBJ databases">
        <authorList>
            <person name="Ferrada E.E."/>
            <person name="Latorre B.A."/>
        </authorList>
    </citation>
    <scope>NUCLEOTIDE SEQUENCE [LARGE SCALE GENOMIC DNA]</scope>
    <source>
        <strain evidence="2 4">VK-A60T</strain>
    </source>
</reference>
<evidence type="ECO:0000313" key="4">
    <source>
        <dbReference type="Proteomes" id="UP000259636"/>
    </source>
</evidence>
<feature type="signal peptide" evidence="1">
    <location>
        <begin position="1"/>
        <end position="22"/>
    </location>
</feature>
<keyword evidence="1" id="KW-0732">Signal</keyword>
<dbReference type="Proteomes" id="UP000596311">
    <property type="component" value="Chromosome"/>
</dbReference>
<dbReference type="KEGG" id="sky:D0C37_12580"/>
<keyword evidence="5" id="KW-1185">Reference proteome</keyword>
<proteinExistence type="predicted"/>
<evidence type="ECO:0000313" key="5">
    <source>
        <dbReference type="Proteomes" id="UP000596311"/>
    </source>
</evidence>
<accession>A0A385DBI5</accession>
<dbReference type="AlphaFoldDB" id="A0A385DBI5"/>
<feature type="chain" id="PRO_5038422631" description="ATP-binding protein" evidence="1">
    <location>
        <begin position="23"/>
        <end position="133"/>
    </location>
</feature>
<evidence type="ECO:0008006" key="6">
    <source>
        <dbReference type="Google" id="ProtNLM"/>
    </source>
</evidence>
<evidence type="ECO:0000313" key="3">
    <source>
        <dbReference type="EMBL" id="QRF04025.1"/>
    </source>
</evidence>
<gene>
    <name evidence="2" type="ORF">D0C37_12580</name>
    <name evidence="3" type="ORF">G9U55_18750</name>
</gene>
<dbReference type="Proteomes" id="UP000259636">
    <property type="component" value="Chromosome"/>
</dbReference>
<dbReference type="EMBL" id="CP049945">
    <property type="protein sequence ID" value="QRF04025.1"/>
    <property type="molecule type" value="Genomic_DNA"/>
</dbReference>
<evidence type="ECO:0000256" key="1">
    <source>
        <dbReference type="SAM" id="SignalP"/>
    </source>
</evidence>
<reference evidence="3 5" key="2">
    <citation type="submission" date="2020-03" db="EMBL/GenBank/DDBJ databases">
        <title>Genome mining and metabolic profiling illuminate the polycyclic tetramate macrolactams from Streptomyces koyangensis SCSIO 5802.</title>
        <authorList>
            <person name="Ding W."/>
        </authorList>
    </citation>
    <scope>NUCLEOTIDE SEQUENCE [LARGE SCALE GENOMIC DNA]</scope>
    <source>
        <strain evidence="3 5">SCSIO 5802</strain>
    </source>
</reference>
<protein>
    <recommendedName>
        <fullName evidence="6">ATP-binding protein</fullName>
    </recommendedName>
</protein>